<evidence type="ECO:0000313" key="1">
    <source>
        <dbReference type="EMBL" id="GIY25786.1"/>
    </source>
</evidence>
<dbReference type="AlphaFoldDB" id="A0AAV4RY23"/>
<evidence type="ECO:0000313" key="2">
    <source>
        <dbReference type="Proteomes" id="UP001054945"/>
    </source>
</evidence>
<accession>A0AAV4RY23</accession>
<name>A0AAV4RY23_CAEEX</name>
<protein>
    <submittedName>
        <fullName evidence="1">Uncharacterized protein</fullName>
    </submittedName>
</protein>
<reference evidence="1 2" key="1">
    <citation type="submission" date="2021-06" db="EMBL/GenBank/DDBJ databases">
        <title>Caerostris extrusa draft genome.</title>
        <authorList>
            <person name="Kono N."/>
            <person name="Arakawa K."/>
        </authorList>
    </citation>
    <scope>NUCLEOTIDE SEQUENCE [LARGE SCALE GENOMIC DNA]</scope>
</reference>
<keyword evidence="2" id="KW-1185">Reference proteome</keyword>
<gene>
    <name evidence="1" type="ORF">CEXT_64451</name>
</gene>
<organism evidence="1 2">
    <name type="scientific">Caerostris extrusa</name>
    <name type="common">Bark spider</name>
    <name type="synonym">Caerostris bankana</name>
    <dbReference type="NCBI Taxonomy" id="172846"/>
    <lineage>
        <taxon>Eukaryota</taxon>
        <taxon>Metazoa</taxon>
        <taxon>Ecdysozoa</taxon>
        <taxon>Arthropoda</taxon>
        <taxon>Chelicerata</taxon>
        <taxon>Arachnida</taxon>
        <taxon>Araneae</taxon>
        <taxon>Araneomorphae</taxon>
        <taxon>Entelegynae</taxon>
        <taxon>Araneoidea</taxon>
        <taxon>Araneidae</taxon>
        <taxon>Caerostris</taxon>
    </lineage>
</organism>
<dbReference type="EMBL" id="BPLR01008575">
    <property type="protein sequence ID" value="GIY25786.1"/>
    <property type="molecule type" value="Genomic_DNA"/>
</dbReference>
<proteinExistence type="predicted"/>
<dbReference type="Proteomes" id="UP001054945">
    <property type="component" value="Unassembled WGS sequence"/>
</dbReference>
<sequence length="72" mass="8004">MWTDLSQIDRSADVIRNFDECTVVKLPTLVHGQRQSVVAGRKKCAVEGFIGRLVEVCCGTCRWVGFGMIIFG</sequence>
<comment type="caution">
    <text evidence="1">The sequence shown here is derived from an EMBL/GenBank/DDBJ whole genome shotgun (WGS) entry which is preliminary data.</text>
</comment>